<proteinExistence type="predicted"/>
<evidence type="ECO:0000313" key="3">
    <source>
        <dbReference type="EMBL" id="EGW09585.1"/>
    </source>
</evidence>
<dbReference type="AlphaFoldDB" id="G3HFZ3"/>
<feature type="chain" id="PRO_5003444097" evidence="2">
    <location>
        <begin position="29"/>
        <end position="142"/>
    </location>
</feature>
<dbReference type="EMBL" id="JH000340">
    <property type="protein sequence ID" value="EGW09585.1"/>
    <property type="molecule type" value="Genomic_DNA"/>
</dbReference>
<name>G3HFZ3_CRIGR</name>
<keyword evidence="2" id="KW-0732">Signal</keyword>
<evidence type="ECO:0000313" key="4">
    <source>
        <dbReference type="Proteomes" id="UP000001075"/>
    </source>
</evidence>
<protein>
    <submittedName>
        <fullName evidence="3">Uncharacterized protein</fullName>
    </submittedName>
</protein>
<evidence type="ECO:0000256" key="1">
    <source>
        <dbReference type="SAM" id="MobiDB-lite"/>
    </source>
</evidence>
<reference evidence="4" key="1">
    <citation type="journal article" date="2011" name="Nat. Biotechnol.">
        <title>The genomic sequence of the Chinese hamster ovary (CHO)-K1 cell line.</title>
        <authorList>
            <person name="Xu X."/>
            <person name="Nagarajan H."/>
            <person name="Lewis N.E."/>
            <person name="Pan S."/>
            <person name="Cai Z."/>
            <person name="Liu X."/>
            <person name="Chen W."/>
            <person name="Xie M."/>
            <person name="Wang W."/>
            <person name="Hammond S."/>
            <person name="Andersen M.R."/>
            <person name="Neff N."/>
            <person name="Passarelli B."/>
            <person name="Koh W."/>
            <person name="Fan H.C."/>
            <person name="Wang J."/>
            <person name="Gui Y."/>
            <person name="Lee K.H."/>
            <person name="Betenbaugh M.J."/>
            <person name="Quake S.R."/>
            <person name="Famili I."/>
            <person name="Palsson B.O."/>
            <person name="Wang J."/>
        </authorList>
    </citation>
    <scope>NUCLEOTIDE SEQUENCE [LARGE SCALE GENOMIC DNA]</scope>
    <source>
        <strain evidence="4">CHO K1 cell line</strain>
    </source>
</reference>
<feature type="compositionally biased region" description="Gly residues" evidence="1">
    <location>
        <begin position="77"/>
        <end position="87"/>
    </location>
</feature>
<sequence length="142" mass="15480">MNLWTCKTQTCSIAIHLSLWLLTPHGPGSVFPSINAEGSQVPTCCPYCQYSLDLRSLCRSAICRAVSRHTAAFLGRGSPGQPGGQGSGSKCWERRQKQRAGPEEWTGSQALLCSTKGTKVFLSPVTMGPMLLNYEMDARNEE</sequence>
<evidence type="ECO:0000256" key="2">
    <source>
        <dbReference type="SAM" id="SignalP"/>
    </source>
</evidence>
<accession>G3HFZ3</accession>
<feature type="signal peptide" evidence="2">
    <location>
        <begin position="1"/>
        <end position="28"/>
    </location>
</feature>
<gene>
    <name evidence="3" type="ORF">I79_009511</name>
</gene>
<dbReference type="InParanoid" id="G3HFZ3"/>
<feature type="region of interest" description="Disordered" evidence="1">
    <location>
        <begin position="73"/>
        <end position="106"/>
    </location>
</feature>
<organism evidence="3 4">
    <name type="scientific">Cricetulus griseus</name>
    <name type="common">Chinese hamster</name>
    <name type="synonym">Cricetulus barabensis griseus</name>
    <dbReference type="NCBI Taxonomy" id="10029"/>
    <lineage>
        <taxon>Eukaryota</taxon>
        <taxon>Metazoa</taxon>
        <taxon>Chordata</taxon>
        <taxon>Craniata</taxon>
        <taxon>Vertebrata</taxon>
        <taxon>Euteleostomi</taxon>
        <taxon>Mammalia</taxon>
        <taxon>Eutheria</taxon>
        <taxon>Euarchontoglires</taxon>
        <taxon>Glires</taxon>
        <taxon>Rodentia</taxon>
        <taxon>Myomorpha</taxon>
        <taxon>Muroidea</taxon>
        <taxon>Cricetidae</taxon>
        <taxon>Cricetinae</taxon>
        <taxon>Cricetulus</taxon>
    </lineage>
</organism>
<dbReference type="Proteomes" id="UP000001075">
    <property type="component" value="Unassembled WGS sequence"/>
</dbReference>